<comment type="caution">
    <text evidence="1">The sequence shown here is derived from an EMBL/GenBank/DDBJ whole genome shotgun (WGS) entry which is preliminary data.</text>
</comment>
<dbReference type="Proteomes" id="UP000607653">
    <property type="component" value="Unassembled WGS sequence"/>
</dbReference>
<evidence type="ECO:0000313" key="1">
    <source>
        <dbReference type="EMBL" id="DAD47926.1"/>
    </source>
</evidence>
<proteinExistence type="predicted"/>
<gene>
    <name evidence="1" type="ORF">HUJ06_017863</name>
</gene>
<keyword evidence="2" id="KW-1185">Reference proteome</keyword>
<name>A0A822ZYK7_NELNU</name>
<organism evidence="1 2">
    <name type="scientific">Nelumbo nucifera</name>
    <name type="common">Sacred lotus</name>
    <dbReference type="NCBI Taxonomy" id="4432"/>
    <lineage>
        <taxon>Eukaryota</taxon>
        <taxon>Viridiplantae</taxon>
        <taxon>Streptophyta</taxon>
        <taxon>Embryophyta</taxon>
        <taxon>Tracheophyta</taxon>
        <taxon>Spermatophyta</taxon>
        <taxon>Magnoliopsida</taxon>
        <taxon>Proteales</taxon>
        <taxon>Nelumbonaceae</taxon>
        <taxon>Nelumbo</taxon>
    </lineage>
</organism>
<reference evidence="1 2" key="1">
    <citation type="journal article" date="2020" name="Mol. Biol. Evol.">
        <title>Distinct Expression and Methylation Patterns for Genes with Different Fates following a Single Whole-Genome Duplication in Flowering Plants.</title>
        <authorList>
            <person name="Shi T."/>
            <person name="Rahmani R.S."/>
            <person name="Gugger P.F."/>
            <person name="Wang M."/>
            <person name="Li H."/>
            <person name="Zhang Y."/>
            <person name="Li Z."/>
            <person name="Wang Q."/>
            <person name="Van de Peer Y."/>
            <person name="Marchal K."/>
            <person name="Chen J."/>
        </authorList>
    </citation>
    <scope>NUCLEOTIDE SEQUENCE [LARGE SCALE GENOMIC DNA]</scope>
    <source>
        <tissue evidence="1">Leaf</tissue>
    </source>
</reference>
<protein>
    <submittedName>
        <fullName evidence="1">Uncharacterized protein</fullName>
    </submittedName>
</protein>
<dbReference type="AlphaFoldDB" id="A0A822ZYK7"/>
<sequence>MAYPLSLLSTMSTQEHNWNSRNTRTKFEFGLGRKVKH</sequence>
<evidence type="ECO:0000313" key="2">
    <source>
        <dbReference type="Proteomes" id="UP000607653"/>
    </source>
</evidence>
<accession>A0A822ZYK7</accession>
<dbReference type="EMBL" id="DUZY01000008">
    <property type="protein sequence ID" value="DAD47926.1"/>
    <property type="molecule type" value="Genomic_DNA"/>
</dbReference>